<dbReference type="OrthoDB" id="2955050at2"/>
<evidence type="ECO:0000313" key="1">
    <source>
        <dbReference type="EMBL" id="RLQ93635.1"/>
    </source>
</evidence>
<comment type="caution">
    <text evidence="1">The sequence shown here is derived from an EMBL/GenBank/DDBJ whole genome shotgun (WGS) entry which is preliminary data.</text>
</comment>
<keyword evidence="2" id="KW-1185">Reference proteome</keyword>
<evidence type="ECO:0000313" key="2">
    <source>
        <dbReference type="Proteomes" id="UP000276770"/>
    </source>
</evidence>
<gene>
    <name evidence="1" type="ORF">D9X91_16765</name>
</gene>
<dbReference type="Proteomes" id="UP000276770">
    <property type="component" value="Unassembled WGS sequence"/>
</dbReference>
<name>A0A3L7JTN1_9BACI</name>
<reference evidence="1 2" key="1">
    <citation type="submission" date="2018-10" db="EMBL/GenBank/DDBJ databases">
        <title>Falsibacillus sp. genome draft.</title>
        <authorList>
            <person name="Shi S."/>
        </authorList>
    </citation>
    <scope>NUCLEOTIDE SEQUENCE [LARGE SCALE GENOMIC DNA]</scope>
    <source>
        <strain evidence="1 2">GY 10110</strain>
    </source>
</reference>
<protein>
    <submittedName>
        <fullName evidence="1">Uncharacterized protein</fullName>
    </submittedName>
</protein>
<dbReference type="EMBL" id="RCVZ01000013">
    <property type="protein sequence ID" value="RLQ93635.1"/>
    <property type="molecule type" value="Genomic_DNA"/>
</dbReference>
<organism evidence="1 2">
    <name type="scientific">Falsibacillus albus</name>
    <dbReference type="NCBI Taxonomy" id="2478915"/>
    <lineage>
        <taxon>Bacteria</taxon>
        <taxon>Bacillati</taxon>
        <taxon>Bacillota</taxon>
        <taxon>Bacilli</taxon>
        <taxon>Bacillales</taxon>
        <taxon>Bacillaceae</taxon>
        <taxon>Falsibacillus</taxon>
    </lineage>
</organism>
<dbReference type="AlphaFoldDB" id="A0A3L7JTN1"/>
<dbReference type="RefSeq" id="WP_121681805.1">
    <property type="nucleotide sequence ID" value="NZ_RCVZ01000013.1"/>
</dbReference>
<accession>A0A3L7JTN1</accession>
<proteinExistence type="predicted"/>
<sequence>MQRLTNKLKAELYKELGFQFRSNERSYADILEAVNLGEKFKDVCAGLDLEATVVEEYIKKYVLHLILEEAATLSQQEVDLAISFPDEPLLGTTIGELLEDMQNEVQYVLSERFQSYLQENLKVEIVHDDNEESCLERQKIDEAAELFKNFTYPFTERNHTLFPFYFKRYVNKQRSVKPRIDKDFDNESLPNDLLTHHHQFIELLNDHGNGINPTRDILEIERETNVFFLLKAWSVLPSDYFKKFKLKKDKNNYLKVLASFSLIEDIRLKLYFTEQFIKEDNSFPFIKGQGYSELFILIFLYVPLLKEYLIENIRAPKGELSIKSDEVTEKEEVSRLREIKKKLFLYHTLKGVAGYKLADLRDESIFHIDESRINYSEDFIEFYKKVKKVNGIRRQFSEEAINDLFETIRVKPDLVEAYFYYIAREFATRGEKLALRLEKNLGIEEVLQVFSSLEVDPGLMKDKFLSVNIDLDKLFFEKKNKFKIVKPLSFFESGFTIIRL</sequence>